<evidence type="ECO:0000256" key="2">
    <source>
        <dbReference type="ARBA" id="ARBA00012608"/>
    </source>
</evidence>
<evidence type="ECO:0000259" key="16">
    <source>
        <dbReference type="Pfam" id="PF07992"/>
    </source>
</evidence>
<dbReference type="PROSITE" id="PS00076">
    <property type="entry name" value="PYRIDINE_REDOX_1"/>
    <property type="match status" value="1"/>
</dbReference>
<dbReference type="PANTHER" id="PTHR22912">
    <property type="entry name" value="DISULFIDE OXIDOREDUCTASE"/>
    <property type="match status" value="1"/>
</dbReference>
<feature type="binding site" evidence="12">
    <location>
        <begin position="320"/>
        <end position="323"/>
    </location>
    <ligand>
        <name>FAD</name>
        <dbReference type="ChEBI" id="CHEBI:57692"/>
    </ligand>
</feature>
<comment type="similarity">
    <text evidence="1 14">Belongs to the class-I pyridine nucleotide-disulfide oxidoreductase family.</text>
</comment>
<feature type="binding site" evidence="12">
    <location>
        <position position="204"/>
    </location>
    <ligand>
        <name>NAD(+)</name>
        <dbReference type="ChEBI" id="CHEBI:57540"/>
    </ligand>
</feature>
<dbReference type="EC" id="1.8.1.4" evidence="2 14"/>
<dbReference type="InterPro" id="IPR023753">
    <property type="entry name" value="FAD/NAD-binding_dom"/>
</dbReference>
<evidence type="ECO:0000313" key="18">
    <source>
        <dbReference type="Proteomes" id="UP000583556"/>
    </source>
</evidence>
<dbReference type="Gene3D" id="3.30.390.30">
    <property type="match status" value="1"/>
</dbReference>
<sequence>MAEYDYDVLVIGAGPGGYVAAIRAAQLGLKTACAEGRETLGGTCLNVGCIPSKALLHGSEKFDEAKNGTFASYGIKTGEVTLDLDAMQAQKLDSVKQLTGGIEFLFKKNKVTWLKGYASFEDAHSVTVAGQKVTAKNIVIATGSSVTPLPGVSVDNDAGVIVDSTGALALKKVPEHLVVIGGGVIGLELGSVWRRLGAKVTVVEFLDQLLPGMDGDVRKEAAKIFKKQGMELKLGTKVTGVAVDGAKATLTVEPAKGGDAATIEADCVLVAIGRRPNVDGLGLDKIGLELNARGQIETDHDFATKVDGVWAIGDCIPGPMLAHKAEDEGIAVAENIAGLTGIVNHDVIPGVVYTFPEFAGVGLTEEAAKEKGEIKVSKFPMLANSRAKTNHEPDGFVKVIADAKTDRVLGVWAIASVAGTMIAEAALAMEYGATSEDIAYTCHAHPTHSEALKEAAMGVQGKPIHI</sequence>
<feature type="disulfide bond" description="Redox-active" evidence="13">
    <location>
        <begin position="44"/>
        <end position="49"/>
    </location>
</feature>
<keyword evidence="8" id="KW-1015">Disulfide bond</keyword>
<evidence type="ECO:0000256" key="11">
    <source>
        <dbReference type="PIRSR" id="PIRSR000350-2"/>
    </source>
</evidence>
<name>A0A7Y0BNU1_9SPHN</name>
<evidence type="ECO:0000256" key="3">
    <source>
        <dbReference type="ARBA" id="ARBA00016961"/>
    </source>
</evidence>
<feature type="domain" description="FAD/NAD(P)-binding" evidence="16">
    <location>
        <begin position="6"/>
        <end position="329"/>
    </location>
</feature>
<feature type="binding site" evidence="12">
    <location>
        <position position="314"/>
    </location>
    <ligand>
        <name>FAD</name>
        <dbReference type="ChEBI" id="CHEBI:57692"/>
    </ligand>
</feature>
<dbReference type="InterPro" id="IPR016156">
    <property type="entry name" value="FAD/NAD-linked_Rdtase_dimer_sf"/>
</dbReference>
<dbReference type="PANTHER" id="PTHR22912:SF151">
    <property type="entry name" value="DIHYDROLIPOYL DEHYDROGENASE, MITOCHONDRIAL"/>
    <property type="match status" value="1"/>
</dbReference>
<proteinExistence type="inferred from homology"/>
<evidence type="ECO:0000256" key="12">
    <source>
        <dbReference type="PIRSR" id="PIRSR000350-3"/>
    </source>
</evidence>
<evidence type="ECO:0000256" key="8">
    <source>
        <dbReference type="ARBA" id="ARBA00023157"/>
    </source>
</evidence>
<dbReference type="Proteomes" id="UP000583556">
    <property type="component" value="Unassembled WGS sequence"/>
</dbReference>
<comment type="caution">
    <text evidence="17">The sequence shown here is derived from an EMBL/GenBank/DDBJ whole genome shotgun (WGS) entry which is preliminary data.</text>
</comment>
<dbReference type="InterPro" id="IPR004099">
    <property type="entry name" value="Pyr_nucl-diS_OxRdtase_dimer"/>
</dbReference>
<evidence type="ECO:0000259" key="15">
    <source>
        <dbReference type="Pfam" id="PF02852"/>
    </source>
</evidence>
<dbReference type="PRINTS" id="PR00368">
    <property type="entry name" value="FADPNR"/>
</dbReference>
<dbReference type="GO" id="GO:0006103">
    <property type="term" value="P:2-oxoglutarate metabolic process"/>
    <property type="evidence" value="ECO:0007669"/>
    <property type="project" value="TreeGrafter"/>
</dbReference>
<keyword evidence="7 12" id="KW-0520">NAD</keyword>
<dbReference type="EMBL" id="JABBGM010000002">
    <property type="protein sequence ID" value="NML93136.1"/>
    <property type="molecule type" value="Genomic_DNA"/>
</dbReference>
<comment type="catalytic activity">
    <reaction evidence="10 14">
        <text>N(6)-[(R)-dihydrolipoyl]-L-lysyl-[protein] + NAD(+) = N(6)-[(R)-lipoyl]-L-lysyl-[protein] + NADH + H(+)</text>
        <dbReference type="Rhea" id="RHEA:15045"/>
        <dbReference type="Rhea" id="RHEA-COMP:10474"/>
        <dbReference type="Rhea" id="RHEA-COMP:10475"/>
        <dbReference type="ChEBI" id="CHEBI:15378"/>
        <dbReference type="ChEBI" id="CHEBI:57540"/>
        <dbReference type="ChEBI" id="CHEBI:57945"/>
        <dbReference type="ChEBI" id="CHEBI:83099"/>
        <dbReference type="ChEBI" id="CHEBI:83100"/>
        <dbReference type="EC" id="1.8.1.4"/>
    </reaction>
</comment>
<dbReference type="InterPro" id="IPR036188">
    <property type="entry name" value="FAD/NAD-bd_sf"/>
</dbReference>
<dbReference type="PRINTS" id="PR00411">
    <property type="entry name" value="PNDRDTASEI"/>
</dbReference>
<dbReference type="InterPro" id="IPR050151">
    <property type="entry name" value="Class-I_Pyr_Nuc-Dis_Oxidored"/>
</dbReference>
<dbReference type="RefSeq" id="WP_169492395.1">
    <property type="nucleotide sequence ID" value="NZ_AP029021.1"/>
</dbReference>
<evidence type="ECO:0000256" key="13">
    <source>
        <dbReference type="PIRSR" id="PIRSR000350-4"/>
    </source>
</evidence>
<feature type="active site" description="Proton acceptor" evidence="11">
    <location>
        <position position="445"/>
    </location>
</feature>
<dbReference type="SUPFAM" id="SSF51905">
    <property type="entry name" value="FAD/NAD(P)-binding domain"/>
    <property type="match status" value="1"/>
</dbReference>
<keyword evidence="12" id="KW-0547">Nucleotide-binding</keyword>
<evidence type="ECO:0000256" key="9">
    <source>
        <dbReference type="ARBA" id="ARBA00023284"/>
    </source>
</evidence>
<evidence type="ECO:0000256" key="5">
    <source>
        <dbReference type="ARBA" id="ARBA00022827"/>
    </source>
</evidence>
<feature type="domain" description="Pyridine nucleotide-disulphide oxidoreductase dimerisation" evidence="15">
    <location>
        <begin position="348"/>
        <end position="456"/>
    </location>
</feature>
<gene>
    <name evidence="17" type="primary">lpdA</name>
    <name evidence="17" type="ORF">HHL27_05570</name>
</gene>
<feature type="binding site" evidence="12">
    <location>
        <begin position="142"/>
        <end position="144"/>
    </location>
    <ligand>
        <name>FAD</name>
        <dbReference type="ChEBI" id="CHEBI:57692"/>
    </ligand>
</feature>
<keyword evidence="9 14" id="KW-0676">Redox-active center</keyword>
<keyword evidence="5 12" id="KW-0274">FAD</keyword>
<keyword evidence="4 14" id="KW-0285">Flavoprotein</keyword>
<dbReference type="Pfam" id="PF07992">
    <property type="entry name" value="Pyr_redox_2"/>
    <property type="match status" value="1"/>
</dbReference>
<evidence type="ECO:0000256" key="6">
    <source>
        <dbReference type="ARBA" id="ARBA00023002"/>
    </source>
</evidence>
<keyword evidence="6 14" id="KW-0560">Oxidoreductase</keyword>
<feature type="binding site" evidence="12">
    <location>
        <position position="273"/>
    </location>
    <ligand>
        <name>NAD(+)</name>
        <dbReference type="ChEBI" id="CHEBI:57540"/>
    </ligand>
</feature>
<evidence type="ECO:0000256" key="10">
    <source>
        <dbReference type="ARBA" id="ARBA00049187"/>
    </source>
</evidence>
<evidence type="ECO:0000256" key="7">
    <source>
        <dbReference type="ARBA" id="ARBA00023027"/>
    </source>
</evidence>
<evidence type="ECO:0000256" key="14">
    <source>
        <dbReference type="RuleBase" id="RU003692"/>
    </source>
</evidence>
<evidence type="ECO:0000313" key="17">
    <source>
        <dbReference type="EMBL" id="NML93136.1"/>
    </source>
</evidence>
<dbReference type="SUPFAM" id="SSF55424">
    <property type="entry name" value="FAD/NAD-linked reductases, dimerisation (C-terminal) domain"/>
    <property type="match status" value="1"/>
</dbReference>
<dbReference type="GO" id="GO:0050660">
    <property type="term" value="F:flavin adenine dinucleotide binding"/>
    <property type="evidence" value="ECO:0007669"/>
    <property type="project" value="InterPro"/>
</dbReference>
<feature type="binding site" evidence="12">
    <location>
        <begin position="181"/>
        <end position="188"/>
    </location>
    <ligand>
        <name>NAD(+)</name>
        <dbReference type="ChEBI" id="CHEBI:57540"/>
    </ligand>
</feature>
<dbReference type="GO" id="GO:0004148">
    <property type="term" value="F:dihydrolipoyl dehydrogenase (NADH) activity"/>
    <property type="evidence" value="ECO:0007669"/>
    <property type="project" value="UniProtKB-EC"/>
</dbReference>
<organism evidence="17 18">
    <name type="scientific">Novosphingobium olei</name>
    <dbReference type="NCBI Taxonomy" id="2728851"/>
    <lineage>
        <taxon>Bacteria</taxon>
        <taxon>Pseudomonadati</taxon>
        <taxon>Pseudomonadota</taxon>
        <taxon>Alphaproteobacteria</taxon>
        <taxon>Sphingomonadales</taxon>
        <taxon>Sphingomonadaceae</taxon>
        <taxon>Novosphingobium</taxon>
    </lineage>
</organism>
<dbReference type="GO" id="GO:0005737">
    <property type="term" value="C:cytoplasm"/>
    <property type="evidence" value="ECO:0007669"/>
    <property type="project" value="UniProtKB-ARBA"/>
</dbReference>
<dbReference type="Pfam" id="PF02852">
    <property type="entry name" value="Pyr_redox_dim"/>
    <property type="match status" value="1"/>
</dbReference>
<accession>A0A7Y0BNU1</accession>
<comment type="miscellaneous">
    <text evidence="14">The active site is a redox-active disulfide bond.</text>
</comment>
<dbReference type="AlphaFoldDB" id="A0A7Y0BNU1"/>
<dbReference type="PIRSF" id="PIRSF000350">
    <property type="entry name" value="Mercury_reductase_MerA"/>
    <property type="match status" value="1"/>
</dbReference>
<evidence type="ECO:0000256" key="1">
    <source>
        <dbReference type="ARBA" id="ARBA00007532"/>
    </source>
</evidence>
<keyword evidence="18" id="KW-1185">Reference proteome</keyword>
<dbReference type="Gene3D" id="3.50.50.60">
    <property type="entry name" value="FAD/NAD(P)-binding domain"/>
    <property type="match status" value="2"/>
</dbReference>
<dbReference type="InterPro" id="IPR006258">
    <property type="entry name" value="Lipoamide_DH"/>
</dbReference>
<dbReference type="NCBIfam" id="TIGR01350">
    <property type="entry name" value="lipoamide_DH"/>
    <property type="match status" value="1"/>
</dbReference>
<reference evidence="17 18" key="1">
    <citation type="submission" date="2020-04" db="EMBL/GenBank/DDBJ databases">
        <title>Novosphingobium sp. TW-4 isolated from soil.</title>
        <authorList>
            <person name="Dahal R.H."/>
            <person name="Chaudhary D.K."/>
        </authorList>
    </citation>
    <scope>NUCLEOTIDE SEQUENCE [LARGE SCALE GENOMIC DNA]</scope>
    <source>
        <strain evidence="17 18">TW-4</strain>
    </source>
</reference>
<dbReference type="InterPro" id="IPR012999">
    <property type="entry name" value="Pyr_OxRdtase_I_AS"/>
</dbReference>
<comment type="cofactor">
    <cofactor evidence="12 14">
        <name>FAD</name>
        <dbReference type="ChEBI" id="CHEBI:57692"/>
    </cofactor>
    <text evidence="12 14">Binds 1 FAD per subunit.</text>
</comment>
<feature type="binding site" evidence="12">
    <location>
        <position position="53"/>
    </location>
    <ligand>
        <name>FAD</name>
        <dbReference type="ChEBI" id="CHEBI:57692"/>
    </ligand>
</feature>
<evidence type="ECO:0000256" key="4">
    <source>
        <dbReference type="ARBA" id="ARBA00022630"/>
    </source>
</evidence>
<dbReference type="FunFam" id="3.50.50.60:FF:000001">
    <property type="entry name" value="Dihydrolipoyl dehydrogenase, mitochondrial"/>
    <property type="match status" value="1"/>
</dbReference>
<dbReference type="InterPro" id="IPR001100">
    <property type="entry name" value="Pyr_nuc-diS_OxRdtase"/>
</dbReference>
<protein>
    <recommendedName>
        <fullName evidence="3 14">Dihydrolipoyl dehydrogenase</fullName>
        <ecNumber evidence="2 14">1.8.1.4</ecNumber>
    </recommendedName>
</protein>
<dbReference type="FunFam" id="3.30.390.30:FF:000001">
    <property type="entry name" value="Dihydrolipoyl dehydrogenase"/>
    <property type="match status" value="1"/>
</dbReference>